<feature type="domain" description="LITAF" evidence="7">
    <location>
        <begin position="47"/>
        <end position="128"/>
    </location>
</feature>
<feature type="compositionally biased region" description="Polar residues" evidence="6">
    <location>
        <begin position="10"/>
        <end position="23"/>
    </location>
</feature>
<feature type="compositionally biased region" description="Polar residues" evidence="6">
    <location>
        <begin position="47"/>
        <end position="60"/>
    </location>
</feature>
<sequence>MRTCSRTDSHSVPMQQYPNAPQGQPQPPMYAQDAPAPGMPPQQMPGTQYQNAVPLNSLQRSPAPADCPACGQRALTNVSFVAGNTTHAWALGLCCLCCLGCIPYVMSSTKDVEHKCGRCGVLLATYHRSGSTEVHMHS</sequence>
<evidence type="ECO:0000256" key="3">
    <source>
        <dbReference type="ARBA" id="ARBA00022723"/>
    </source>
</evidence>
<dbReference type="HOGENOM" id="CLU_095549_1_2_1"/>
<gene>
    <name evidence="8" type="ORF">SETTUDRAFT_95397</name>
</gene>
<reference evidence="8 9" key="1">
    <citation type="journal article" date="2012" name="PLoS Pathog.">
        <title>Diverse lifestyles and strategies of plant pathogenesis encoded in the genomes of eighteen Dothideomycetes fungi.</title>
        <authorList>
            <person name="Ohm R.A."/>
            <person name="Feau N."/>
            <person name="Henrissat B."/>
            <person name="Schoch C.L."/>
            <person name="Horwitz B.A."/>
            <person name="Barry K.W."/>
            <person name="Condon B.J."/>
            <person name="Copeland A.C."/>
            <person name="Dhillon B."/>
            <person name="Glaser F."/>
            <person name="Hesse C.N."/>
            <person name="Kosti I."/>
            <person name="LaButti K."/>
            <person name="Lindquist E.A."/>
            <person name="Lucas S."/>
            <person name="Salamov A.A."/>
            <person name="Bradshaw R.E."/>
            <person name="Ciuffetti L."/>
            <person name="Hamelin R.C."/>
            <person name="Kema G.H.J."/>
            <person name="Lawrence C."/>
            <person name="Scott J.A."/>
            <person name="Spatafora J.W."/>
            <person name="Turgeon B.G."/>
            <person name="de Wit P.J.G.M."/>
            <person name="Zhong S."/>
            <person name="Goodwin S.B."/>
            <person name="Grigoriev I.V."/>
        </authorList>
    </citation>
    <scope>NUCLEOTIDE SEQUENCE [LARGE SCALE GENOMIC DNA]</scope>
    <source>
        <strain evidence="9">28A</strain>
    </source>
</reference>
<evidence type="ECO:0000256" key="6">
    <source>
        <dbReference type="SAM" id="MobiDB-lite"/>
    </source>
</evidence>
<evidence type="ECO:0000256" key="2">
    <source>
        <dbReference type="ARBA" id="ARBA00005975"/>
    </source>
</evidence>
<keyword evidence="9" id="KW-1185">Reference proteome</keyword>
<keyword evidence="4" id="KW-0862">Zinc</keyword>
<comment type="similarity">
    <text evidence="2">Belongs to the CDIP1/LITAF family.</text>
</comment>
<evidence type="ECO:0000256" key="4">
    <source>
        <dbReference type="ARBA" id="ARBA00022833"/>
    </source>
</evidence>
<dbReference type="Pfam" id="PF10601">
    <property type="entry name" value="zf-LITAF-like"/>
    <property type="match status" value="1"/>
</dbReference>
<evidence type="ECO:0000256" key="5">
    <source>
        <dbReference type="ARBA" id="ARBA00023136"/>
    </source>
</evidence>
<dbReference type="Proteomes" id="UP000016935">
    <property type="component" value="Unassembled WGS sequence"/>
</dbReference>
<dbReference type="OrthoDB" id="5599753at2759"/>
<evidence type="ECO:0000259" key="7">
    <source>
        <dbReference type="PROSITE" id="PS51837"/>
    </source>
</evidence>
<dbReference type="InterPro" id="IPR037519">
    <property type="entry name" value="LITAF_fam"/>
</dbReference>
<name>R0JP73_EXST2</name>
<proteinExistence type="inferred from homology"/>
<protein>
    <recommendedName>
        <fullName evidence="7">LITAF domain-containing protein</fullName>
    </recommendedName>
</protein>
<dbReference type="eggNOG" id="ENOG502S7BR">
    <property type="taxonomic scope" value="Eukaryota"/>
</dbReference>
<dbReference type="AlphaFoldDB" id="R0JP73"/>
<feature type="region of interest" description="Disordered" evidence="6">
    <location>
        <begin position="1"/>
        <end position="60"/>
    </location>
</feature>
<dbReference type="PANTHER" id="PTHR23292:SF6">
    <property type="entry name" value="FI16602P1-RELATED"/>
    <property type="match status" value="1"/>
</dbReference>
<evidence type="ECO:0000313" key="8">
    <source>
        <dbReference type="EMBL" id="EOA82998.1"/>
    </source>
</evidence>
<comment type="subcellular location">
    <subcellularLocation>
        <location evidence="1">Membrane</location>
        <topology evidence="1">Peripheral membrane protein</topology>
    </subcellularLocation>
</comment>
<evidence type="ECO:0000313" key="9">
    <source>
        <dbReference type="Proteomes" id="UP000016935"/>
    </source>
</evidence>
<dbReference type="GO" id="GO:0016020">
    <property type="term" value="C:membrane"/>
    <property type="evidence" value="ECO:0007669"/>
    <property type="project" value="UniProtKB-SubCell"/>
</dbReference>
<dbReference type="EMBL" id="KB908844">
    <property type="protein sequence ID" value="EOA82998.1"/>
    <property type="molecule type" value="Genomic_DNA"/>
</dbReference>
<dbReference type="PANTHER" id="PTHR23292">
    <property type="entry name" value="LIPOPOLYSACCHARIDE-INDUCED TUMOR NECROSIS FACTOR-ALPHA FACTOR"/>
    <property type="match status" value="1"/>
</dbReference>
<dbReference type="GO" id="GO:0008270">
    <property type="term" value="F:zinc ion binding"/>
    <property type="evidence" value="ECO:0007669"/>
    <property type="project" value="TreeGrafter"/>
</dbReference>
<dbReference type="STRING" id="671987.R0JP73"/>
<keyword evidence="3" id="KW-0479">Metal-binding</keyword>
<dbReference type="InterPro" id="IPR006629">
    <property type="entry name" value="LITAF"/>
</dbReference>
<dbReference type="PROSITE" id="PS51837">
    <property type="entry name" value="LITAF"/>
    <property type="match status" value="1"/>
</dbReference>
<evidence type="ECO:0000256" key="1">
    <source>
        <dbReference type="ARBA" id="ARBA00004170"/>
    </source>
</evidence>
<dbReference type="GeneID" id="19406159"/>
<accession>R0JP73</accession>
<keyword evidence="5" id="KW-0472">Membrane</keyword>
<dbReference type="SMART" id="SM00714">
    <property type="entry name" value="LITAF"/>
    <property type="match status" value="1"/>
</dbReference>
<reference evidence="8 9" key="2">
    <citation type="journal article" date="2013" name="PLoS Genet.">
        <title>Comparative genome structure, secondary metabolite, and effector coding capacity across Cochliobolus pathogens.</title>
        <authorList>
            <person name="Condon B.J."/>
            <person name="Leng Y."/>
            <person name="Wu D."/>
            <person name="Bushley K.E."/>
            <person name="Ohm R.A."/>
            <person name="Otillar R."/>
            <person name="Martin J."/>
            <person name="Schackwitz W."/>
            <person name="Grimwood J."/>
            <person name="MohdZainudin N."/>
            <person name="Xue C."/>
            <person name="Wang R."/>
            <person name="Manning V.A."/>
            <person name="Dhillon B."/>
            <person name="Tu Z.J."/>
            <person name="Steffenson B.J."/>
            <person name="Salamov A."/>
            <person name="Sun H."/>
            <person name="Lowry S."/>
            <person name="LaButti K."/>
            <person name="Han J."/>
            <person name="Copeland A."/>
            <person name="Lindquist E."/>
            <person name="Barry K."/>
            <person name="Schmutz J."/>
            <person name="Baker S.E."/>
            <person name="Ciuffetti L.M."/>
            <person name="Grigoriev I.V."/>
            <person name="Zhong S."/>
            <person name="Turgeon B.G."/>
        </authorList>
    </citation>
    <scope>NUCLEOTIDE SEQUENCE [LARGE SCALE GENOMIC DNA]</scope>
    <source>
        <strain evidence="9">28A</strain>
    </source>
</reference>
<dbReference type="RefSeq" id="XP_008029969.1">
    <property type="nucleotide sequence ID" value="XM_008031778.1"/>
</dbReference>
<organism evidence="8 9">
    <name type="scientific">Exserohilum turcicum (strain 28A)</name>
    <name type="common">Northern leaf blight fungus</name>
    <name type="synonym">Setosphaeria turcica</name>
    <dbReference type="NCBI Taxonomy" id="671987"/>
    <lineage>
        <taxon>Eukaryota</taxon>
        <taxon>Fungi</taxon>
        <taxon>Dikarya</taxon>
        <taxon>Ascomycota</taxon>
        <taxon>Pezizomycotina</taxon>
        <taxon>Dothideomycetes</taxon>
        <taxon>Pleosporomycetidae</taxon>
        <taxon>Pleosporales</taxon>
        <taxon>Pleosporineae</taxon>
        <taxon>Pleosporaceae</taxon>
        <taxon>Exserohilum</taxon>
    </lineage>
</organism>